<dbReference type="RefSeq" id="WP_084176054.1">
    <property type="nucleotide sequence ID" value="NZ_AYXG01000165.1"/>
</dbReference>
<evidence type="ECO:0000259" key="4">
    <source>
        <dbReference type="Pfam" id="PF08541"/>
    </source>
</evidence>
<dbReference type="AlphaFoldDB" id="W7IJ42"/>
<dbReference type="InterPro" id="IPR013747">
    <property type="entry name" value="ACP_syn_III_C"/>
</dbReference>
<dbReference type="GO" id="GO:0004315">
    <property type="term" value="F:3-oxoacyl-[acyl-carrier-protein] synthase activity"/>
    <property type="evidence" value="ECO:0007669"/>
    <property type="project" value="UniProtKB-EC"/>
</dbReference>
<accession>A0A8E3BCV8</accession>
<dbReference type="SUPFAM" id="SSF53901">
    <property type="entry name" value="Thiolase-like"/>
    <property type="match status" value="1"/>
</dbReference>
<dbReference type="STRING" id="909613.UO65_4426"/>
<dbReference type="EMBL" id="AYXG01000165">
    <property type="protein sequence ID" value="EWC60318.1"/>
    <property type="molecule type" value="Genomic_DNA"/>
</dbReference>
<dbReference type="PATRIC" id="fig|909613.9.peg.4428"/>
<evidence type="ECO:0000256" key="2">
    <source>
        <dbReference type="ARBA" id="ARBA00023315"/>
    </source>
</evidence>
<dbReference type="Proteomes" id="UP000019277">
    <property type="component" value="Unassembled WGS sequence"/>
</dbReference>
<dbReference type="PANTHER" id="PTHR34069:SF2">
    <property type="entry name" value="BETA-KETOACYL-[ACYL-CARRIER-PROTEIN] SYNTHASE III"/>
    <property type="match status" value="1"/>
</dbReference>
<proteinExistence type="predicted"/>
<accession>W7IJ42</accession>
<dbReference type="InterPro" id="IPR016039">
    <property type="entry name" value="Thiolase-like"/>
</dbReference>
<evidence type="ECO:0000256" key="1">
    <source>
        <dbReference type="ARBA" id="ARBA00022679"/>
    </source>
</evidence>
<dbReference type="OrthoDB" id="2636646at2"/>
<gene>
    <name evidence="5" type="ORF">UO65_4426</name>
</gene>
<sequence>MTALLEVAAHLPSTRFPIEDLAERLGLHDRQVRLFRRFHGLAEVRLAPGGSLLDLLLAAAARLDGLAGNEHRVRYVVHARGMPVAVPYPHNPLRELCRALGLEHALSFTLTHQACATGLLAVDAVGRMLAADGDPDALALVLAGEKTYTPDAQLVPETAIFGEGAAAALVSTGDGPGRGDRLLAYATSAHGEFDGRLRLDRDLAVRFQNEYPRLLAEVLLAAVDKAGLTLDDIALLLPHNVNAVSWRRVCKRIGFPVRRVVLDNVAVVGHSFAADPFLNHRTAVDGGRLAPGDRYLVGAAGLGATFSAMVLQHDPTGPTHNSTDQDNTDQDGVRARGNR</sequence>
<reference evidence="5 6" key="1">
    <citation type="journal article" date="2014" name="Genome Announc.">
        <title>Draft Genome Sequence of the Antitrypanosomally Active Sponge-Associated Bacterium Actinokineospora sp. Strain EG49.</title>
        <authorList>
            <person name="Harjes J."/>
            <person name="Ryu T."/>
            <person name="Abdelmohsen U.R."/>
            <person name="Moitinho-Silva L."/>
            <person name="Horn H."/>
            <person name="Ravasi T."/>
            <person name="Hentschel U."/>
        </authorList>
    </citation>
    <scope>NUCLEOTIDE SEQUENCE [LARGE SCALE GENOMIC DNA]</scope>
    <source>
        <strain evidence="5 6">EG49</strain>
    </source>
</reference>
<evidence type="ECO:0000256" key="3">
    <source>
        <dbReference type="SAM" id="MobiDB-lite"/>
    </source>
</evidence>
<evidence type="ECO:0000313" key="5">
    <source>
        <dbReference type="EMBL" id="EWC60318.1"/>
    </source>
</evidence>
<feature type="region of interest" description="Disordered" evidence="3">
    <location>
        <begin position="312"/>
        <end position="339"/>
    </location>
</feature>
<keyword evidence="6" id="KW-1185">Reference proteome</keyword>
<dbReference type="Pfam" id="PF08541">
    <property type="entry name" value="ACP_syn_III_C"/>
    <property type="match status" value="1"/>
</dbReference>
<keyword evidence="2 5" id="KW-0012">Acyltransferase</keyword>
<organism evidence="5 6">
    <name type="scientific">Actinokineospora spheciospongiae</name>
    <dbReference type="NCBI Taxonomy" id="909613"/>
    <lineage>
        <taxon>Bacteria</taxon>
        <taxon>Bacillati</taxon>
        <taxon>Actinomycetota</taxon>
        <taxon>Actinomycetes</taxon>
        <taxon>Pseudonocardiales</taxon>
        <taxon>Pseudonocardiaceae</taxon>
        <taxon>Actinokineospora</taxon>
    </lineage>
</organism>
<keyword evidence="1 5" id="KW-0808">Transferase</keyword>
<dbReference type="Gene3D" id="3.40.47.10">
    <property type="match status" value="2"/>
</dbReference>
<dbReference type="eggNOG" id="COG0332">
    <property type="taxonomic scope" value="Bacteria"/>
</dbReference>
<dbReference type="PANTHER" id="PTHR34069">
    <property type="entry name" value="3-OXOACYL-[ACYL-CARRIER-PROTEIN] SYNTHASE 3"/>
    <property type="match status" value="1"/>
</dbReference>
<feature type="domain" description="Beta-ketoacyl-[acyl-carrier-protein] synthase III C-terminal" evidence="4">
    <location>
        <begin position="224"/>
        <end position="312"/>
    </location>
</feature>
<evidence type="ECO:0000313" key="6">
    <source>
        <dbReference type="Proteomes" id="UP000019277"/>
    </source>
</evidence>
<name>W7IJ42_9PSEU</name>
<comment type="caution">
    <text evidence="5">The sequence shown here is derived from an EMBL/GenBank/DDBJ whole genome shotgun (WGS) entry which is preliminary data.</text>
</comment>
<dbReference type="EC" id="2.3.1.41" evidence="5"/>
<protein>
    <submittedName>
        <fullName evidence="5">3-oxoacyl-[acyl-carrier-protein] synthase, KASIII</fullName>
        <ecNumber evidence="5">2.3.1.41</ecNumber>
    </submittedName>
</protein>
<dbReference type="GO" id="GO:0044550">
    <property type="term" value="P:secondary metabolite biosynthetic process"/>
    <property type="evidence" value="ECO:0007669"/>
    <property type="project" value="TreeGrafter"/>
</dbReference>